<keyword evidence="8" id="KW-0067">ATP-binding</keyword>
<comment type="subcellular location">
    <subcellularLocation>
        <location evidence="1">Cytoplasm</location>
    </subcellularLocation>
</comment>
<name>A0ABT6TBI3_9BACL</name>
<evidence type="ECO:0000256" key="6">
    <source>
        <dbReference type="ARBA" id="ARBA00022723"/>
    </source>
</evidence>
<dbReference type="InterPro" id="IPR003442">
    <property type="entry name" value="T6A_TsaE"/>
</dbReference>
<keyword evidence="6" id="KW-0479">Metal-binding</keyword>
<evidence type="ECO:0000313" key="11">
    <source>
        <dbReference type="EMBL" id="MDI4644192.1"/>
    </source>
</evidence>
<dbReference type="NCBIfam" id="TIGR00150">
    <property type="entry name" value="T6A_YjeE"/>
    <property type="match status" value="1"/>
</dbReference>
<keyword evidence="5" id="KW-0819">tRNA processing</keyword>
<evidence type="ECO:0000256" key="8">
    <source>
        <dbReference type="ARBA" id="ARBA00022840"/>
    </source>
</evidence>
<sequence>MHDWSEGGRQAAGAGRFVLELRSEADTVRFAERLADLCVPGALIALDGDLGAGKTRFAKAFAAGLGVPGMVNSPTFTIVKEYEGGRLPLYHMDVYRLSIEEADELGLDEYFDGNGVSLVEWASLVEPLLPPERLHIRLELTGPESRLATCEPIGARYEDWCRELGLRLSKEEGSGDDDKG</sequence>
<gene>
    <name evidence="11" type="primary">tsaE</name>
    <name evidence="11" type="ORF">KB449_04430</name>
</gene>
<dbReference type="PANTHER" id="PTHR33540:SF2">
    <property type="entry name" value="TRNA THREONYLCARBAMOYLADENOSINE BIOSYNTHESIS PROTEIN TSAE"/>
    <property type="match status" value="1"/>
</dbReference>
<evidence type="ECO:0000313" key="12">
    <source>
        <dbReference type="Proteomes" id="UP001161691"/>
    </source>
</evidence>
<keyword evidence="4" id="KW-0963">Cytoplasm</keyword>
<dbReference type="Proteomes" id="UP001161691">
    <property type="component" value="Unassembled WGS sequence"/>
</dbReference>
<dbReference type="CDD" id="cd02019">
    <property type="entry name" value="NK"/>
    <property type="match status" value="1"/>
</dbReference>
<evidence type="ECO:0000256" key="2">
    <source>
        <dbReference type="ARBA" id="ARBA00007599"/>
    </source>
</evidence>
<protein>
    <recommendedName>
        <fullName evidence="3">tRNA threonylcarbamoyladenosine biosynthesis protein TsaE</fullName>
    </recommendedName>
    <alternativeName>
        <fullName evidence="10">t(6)A37 threonylcarbamoyladenosine biosynthesis protein TsaE</fullName>
    </alternativeName>
</protein>
<dbReference type="PANTHER" id="PTHR33540">
    <property type="entry name" value="TRNA THREONYLCARBAMOYLADENOSINE BIOSYNTHESIS PROTEIN TSAE"/>
    <property type="match status" value="1"/>
</dbReference>
<evidence type="ECO:0000256" key="3">
    <source>
        <dbReference type="ARBA" id="ARBA00019010"/>
    </source>
</evidence>
<reference evidence="11" key="1">
    <citation type="submission" date="2023-04" db="EMBL/GenBank/DDBJ databases">
        <title>Comparative genomic analysis of Cohnella hashimotonis sp. nov., isolated from the International Space Station.</title>
        <authorList>
            <person name="Venkateswaran K."/>
            <person name="Simpson A."/>
        </authorList>
    </citation>
    <scope>NUCLEOTIDE SEQUENCE</scope>
    <source>
        <strain evidence="11">F6_2S_P_1</strain>
    </source>
</reference>
<evidence type="ECO:0000256" key="5">
    <source>
        <dbReference type="ARBA" id="ARBA00022694"/>
    </source>
</evidence>
<organism evidence="11 12">
    <name type="scientific">Cohnella hashimotonis</name>
    <dbReference type="NCBI Taxonomy" id="2826895"/>
    <lineage>
        <taxon>Bacteria</taxon>
        <taxon>Bacillati</taxon>
        <taxon>Bacillota</taxon>
        <taxon>Bacilli</taxon>
        <taxon>Bacillales</taxon>
        <taxon>Paenibacillaceae</taxon>
        <taxon>Cohnella</taxon>
    </lineage>
</organism>
<keyword evidence="9" id="KW-0460">Magnesium</keyword>
<dbReference type="InterPro" id="IPR027417">
    <property type="entry name" value="P-loop_NTPase"/>
</dbReference>
<evidence type="ECO:0000256" key="7">
    <source>
        <dbReference type="ARBA" id="ARBA00022741"/>
    </source>
</evidence>
<accession>A0ABT6TBI3</accession>
<dbReference type="Pfam" id="PF02367">
    <property type="entry name" value="TsaE"/>
    <property type="match status" value="1"/>
</dbReference>
<comment type="similarity">
    <text evidence="2">Belongs to the TsaE family.</text>
</comment>
<dbReference type="EMBL" id="JAGRPV010000001">
    <property type="protein sequence ID" value="MDI4644192.1"/>
    <property type="molecule type" value="Genomic_DNA"/>
</dbReference>
<evidence type="ECO:0000256" key="9">
    <source>
        <dbReference type="ARBA" id="ARBA00022842"/>
    </source>
</evidence>
<evidence type="ECO:0000256" key="4">
    <source>
        <dbReference type="ARBA" id="ARBA00022490"/>
    </source>
</evidence>
<keyword evidence="12" id="KW-1185">Reference proteome</keyword>
<evidence type="ECO:0000256" key="1">
    <source>
        <dbReference type="ARBA" id="ARBA00004496"/>
    </source>
</evidence>
<evidence type="ECO:0000256" key="10">
    <source>
        <dbReference type="ARBA" id="ARBA00032441"/>
    </source>
</evidence>
<dbReference type="RefSeq" id="WP_282907211.1">
    <property type="nucleotide sequence ID" value="NZ_JAGRPV010000001.1"/>
</dbReference>
<keyword evidence="7" id="KW-0547">Nucleotide-binding</keyword>
<comment type="caution">
    <text evidence="11">The sequence shown here is derived from an EMBL/GenBank/DDBJ whole genome shotgun (WGS) entry which is preliminary data.</text>
</comment>
<dbReference type="SUPFAM" id="SSF52540">
    <property type="entry name" value="P-loop containing nucleoside triphosphate hydrolases"/>
    <property type="match status" value="1"/>
</dbReference>
<dbReference type="Gene3D" id="3.40.50.300">
    <property type="entry name" value="P-loop containing nucleotide triphosphate hydrolases"/>
    <property type="match status" value="1"/>
</dbReference>
<proteinExistence type="inferred from homology"/>